<dbReference type="Proteomes" id="UP000184517">
    <property type="component" value="Unassembled WGS sequence"/>
</dbReference>
<dbReference type="GO" id="GO:0006935">
    <property type="term" value="P:chemotaxis"/>
    <property type="evidence" value="ECO:0007669"/>
    <property type="project" value="InterPro"/>
</dbReference>
<evidence type="ECO:0000256" key="1">
    <source>
        <dbReference type="ARBA" id="ARBA00004651"/>
    </source>
</evidence>
<evidence type="ECO:0000256" key="8">
    <source>
        <dbReference type="PROSITE-ProRule" id="PRU00284"/>
    </source>
</evidence>
<dbReference type="OrthoDB" id="6376221at2"/>
<accession>A0A1M5EZQ8</accession>
<feature type="transmembrane region" description="Helical" evidence="9">
    <location>
        <begin position="177"/>
        <end position="203"/>
    </location>
</feature>
<dbReference type="STRING" id="1122206.SAMN02745753_02745"/>
<sequence length="535" mass="57942">MKLSKQLGSLIGITVLGLILLGYFALTTIHTSLIDSRKHELQTVLSLATTQAHFYVEQEKQGKIPRQEAEQKVIELLSNMNYGSTYMWARDAKGLLRVHVKNELLGKPDLSRLPNGKLAYDSYIKELKTEDIGYIANYIAKPGVKGDVLKINAFVNLPDWNWLLGFGVYMDDVESDFWSFALSFILIGVAVFALIVIAGVMIARSIYKTLGGEPLYAMQVTGSIADGNLNQIIEGKFESESLLGSISRMQNALKDMVGNIKEGSEQLTIATNNLNQQMQTITQASQNSSDATHSTAAAIQELSSCIDNISVSARNTATNSEVSSSLAIEGESQVQNAAKSINDVSAQIITSTKEIAGLQKRSIEIGNIVKVIRDIAEQTNLLALNAAIEAARAGEQGRGFAVVADEVRTLASRTATATSEITETITIIQAETEKVAKTMQSVLPKVDASVSSAEDVSSMLTKIRSGTDNTLEMIRDVAHSAEEQNQATESLAQHVEEISAMVASTAEAVSESRNSMNKLDTLAISLHKSISFFKV</sequence>
<keyword evidence="12" id="KW-1185">Reference proteome</keyword>
<keyword evidence="2" id="KW-1003">Cell membrane</keyword>
<dbReference type="InterPro" id="IPR004089">
    <property type="entry name" value="MCPsignal_dom"/>
</dbReference>
<organism evidence="11 12">
    <name type="scientific">Marinomonas polaris DSM 16579</name>
    <dbReference type="NCBI Taxonomy" id="1122206"/>
    <lineage>
        <taxon>Bacteria</taxon>
        <taxon>Pseudomonadati</taxon>
        <taxon>Pseudomonadota</taxon>
        <taxon>Gammaproteobacteria</taxon>
        <taxon>Oceanospirillales</taxon>
        <taxon>Oceanospirillaceae</taxon>
        <taxon>Marinomonas</taxon>
    </lineage>
</organism>
<keyword evidence="3 9" id="KW-0812">Transmembrane</keyword>
<evidence type="ECO:0000256" key="5">
    <source>
        <dbReference type="ARBA" id="ARBA00023136"/>
    </source>
</evidence>
<dbReference type="PROSITE" id="PS50111">
    <property type="entry name" value="CHEMOTAXIS_TRANSDUC_2"/>
    <property type="match status" value="1"/>
</dbReference>
<dbReference type="InterPro" id="IPR033480">
    <property type="entry name" value="sCache_2"/>
</dbReference>
<dbReference type="SUPFAM" id="SSF58104">
    <property type="entry name" value="Methyl-accepting chemotaxis protein (MCP) signaling domain"/>
    <property type="match status" value="1"/>
</dbReference>
<feature type="domain" description="Methyl-accepting transducer" evidence="10">
    <location>
        <begin position="263"/>
        <end position="499"/>
    </location>
</feature>
<dbReference type="PRINTS" id="PR00260">
    <property type="entry name" value="CHEMTRNSDUCR"/>
</dbReference>
<feature type="transmembrane region" description="Helical" evidence="9">
    <location>
        <begin position="7"/>
        <end position="26"/>
    </location>
</feature>
<dbReference type="PANTHER" id="PTHR32089">
    <property type="entry name" value="METHYL-ACCEPTING CHEMOTAXIS PROTEIN MCPB"/>
    <property type="match status" value="1"/>
</dbReference>
<dbReference type="Pfam" id="PF17200">
    <property type="entry name" value="sCache_2"/>
    <property type="match status" value="1"/>
</dbReference>
<evidence type="ECO:0000256" key="2">
    <source>
        <dbReference type="ARBA" id="ARBA00022475"/>
    </source>
</evidence>
<evidence type="ECO:0000256" key="7">
    <source>
        <dbReference type="ARBA" id="ARBA00029447"/>
    </source>
</evidence>
<dbReference type="FunFam" id="1.10.287.950:FF:000001">
    <property type="entry name" value="Methyl-accepting chemotaxis sensory transducer"/>
    <property type="match status" value="1"/>
</dbReference>
<keyword evidence="4 9" id="KW-1133">Transmembrane helix</keyword>
<comment type="subcellular location">
    <subcellularLocation>
        <location evidence="1">Cell membrane</location>
        <topology evidence="1">Multi-pass membrane protein</topology>
    </subcellularLocation>
</comment>
<dbReference type="Gene3D" id="1.10.287.950">
    <property type="entry name" value="Methyl-accepting chemotaxis protein"/>
    <property type="match status" value="1"/>
</dbReference>
<dbReference type="Gene3D" id="3.30.450.20">
    <property type="entry name" value="PAS domain"/>
    <property type="match status" value="1"/>
</dbReference>
<evidence type="ECO:0000256" key="3">
    <source>
        <dbReference type="ARBA" id="ARBA00022692"/>
    </source>
</evidence>
<dbReference type="GO" id="GO:0007165">
    <property type="term" value="P:signal transduction"/>
    <property type="evidence" value="ECO:0007669"/>
    <property type="project" value="UniProtKB-KW"/>
</dbReference>
<dbReference type="GO" id="GO:0005886">
    <property type="term" value="C:plasma membrane"/>
    <property type="evidence" value="ECO:0007669"/>
    <property type="project" value="UniProtKB-SubCell"/>
</dbReference>
<evidence type="ECO:0000259" key="10">
    <source>
        <dbReference type="PROSITE" id="PS50111"/>
    </source>
</evidence>
<evidence type="ECO:0000256" key="9">
    <source>
        <dbReference type="SAM" id="Phobius"/>
    </source>
</evidence>
<proteinExistence type="inferred from homology"/>
<dbReference type="PANTHER" id="PTHR32089:SF119">
    <property type="entry name" value="METHYL-ACCEPTING CHEMOTAXIS PROTEIN CTPL"/>
    <property type="match status" value="1"/>
</dbReference>
<dbReference type="InterPro" id="IPR004090">
    <property type="entry name" value="Chemotax_Me-accpt_rcpt"/>
</dbReference>
<dbReference type="Pfam" id="PF00015">
    <property type="entry name" value="MCPsignal"/>
    <property type="match status" value="1"/>
</dbReference>
<protein>
    <submittedName>
        <fullName evidence="11">Methyl-accepting chemotaxis sensory transducer with Cache sensor</fullName>
    </submittedName>
</protein>
<comment type="similarity">
    <text evidence="7">Belongs to the methyl-accepting chemotaxis (MCP) protein family.</text>
</comment>
<reference evidence="12" key="1">
    <citation type="submission" date="2016-11" db="EMBL/GenBank/DDBJ databases">
        <authorList>
            <person name="Varghese N."/>
            <person name="Submissions S."/>
        </authorList>
    </citation>
    <scope>NUCLEOTIDE SEQUENCE [LARGE SCALE GENOMIC DNA]</scope>
    <source>
        <strain evidence="12">DSM 16579</strain>
    </source>
</reference>
<dbReference type="SMART" id="SM01049">
    <property type="entry name" value="Cache_2"/>
    <property type="match status" value="1"/>
</dbReference>
<gene>
    <name evidence="11" type="ORF">SAMN02745753_02745</name>
</gene>
<dbReference type="SMART" id="SM00283">
    <property type="entry name" value="MA"/>
    <property type="match status" value="1"/>
</dbReference>
<dbReference type="EMBL" id="FQVF01000012">
    <property type="protein sequence ID" value="SHF84810.1"/>
    <property type="molecule type" value="Genomic_DNA"/>
</dbReference>
<evidence type="ECO:0000256" key="6">
    <source>
        <dbReference type="ARBA" id="ARBA00023224"/>
    </source>
</evidence>
<evidence type="ECO:0000313" key="11">
    <source>
        <dbReference type="EMBL" id="SHF84810.1"/>
    </source>
</evidence>
<dbReference type="CDD" id="cd11386">
    <property type="entry name" value="MCP_signal"/>
    <property type="match status" value="1"/>
</dbReference>
<dbReference type="AlphaFoldDB" id="A0A1M5EZQ8"/>
<evidence type="ECO:0000313" key="12">
    <source>
        <dbReference type="Proteomes" id="UP000184517"/>
    </source>
</evidence>
<keyword evidence="5 9" id="KW-0472">Membrane</keyword>
<dbReference type="RefSeq" id="WP_072840257.1">
    <property type="nucleotide sequence ID" value="NZ_FQVF01000012.1"/>
</dbReference>
<evidence type="ECO:0000256" key="4">
    <source>
        <dbReference type="ARBA" id="ARBA00022989"/>
    </source>
</evidence>
<keyword evidence="6 8" id="KW-0807">Transducer</keyword>
<dbReference type="GO" id="GO:0004888">
    <property type="term" value="F:transmembrane signaling receptor activity"/>
    <property type="evidence" value="ECO:0007669"/>
    <property type="project" value="InterPro"/>
</dbReference>
<name>A0A1M5EZQ8_9GAMM</name>